<feature type="compositionally biased region" description="Polar residues" evidence="1">
    <location>
        <begin position="173"/>
        <end position="185"/>
    </location>
</feature>
<dbReference type="Proteomes" id="UP000250043">
    <property type="component" value="Unassembled WGS sequence"/>
</dbReference>
<dbReference type="EMBL" id="KV722410">
    <property type="protein sequence ID" value="OCH90153.1"/>
    <property type="molecule type" value="Genomic_DNA"/>
</dbReference>
<feature type="compositionally biased region" description="Basic and acidic residues" evidence="1">
    <location>
        <begin position="269"/>
        <end position="291"/>
    </location>
</feature>
<dbReference type="AlphaFoldDB" id="A0A8E2ASK2"/>
<accession>A0A8E2ASK2</accession>
<evidence type="ECO:0000313" key="3">
    <source>
        <dbReference type="Proteomes" id="UP000250043"/>
    </source>
</evidence>
<keyword evidence="3" id="KW-1185">Reference proteome</keyword>
<reference evidence="2 3" key="1">
    <citation type="submission" date="2016-07" db="EMBL/GenBank/DDBJ databases">
        <title>Draft genome of the white-rot fungus Obba rivulosa 3A-2.</title>
        <authorList>
            <consortium name="DOE Joint Genome Institute"/>
            <person name="Miettinen O."/>
            <person name="Riley R."/>
            <person name="Acob R."/>
            <person name="Barry K."/>
            <person name="Cullen D."/>
            <person name="De Vries R."/>
            <person name="Hainaut M."/>
            <person name="Hatakka A."/>
            <person name="Henrissat B."/>
            <person name="Hilden K."/>
            <person name="Kuo R."/>
            <person name="Labutti K."/>
            <person name="Lipzen A."/>
            <person name="Makela M.R."/>
            <person name="Sandor L."/>
            <person name="Spatafora J.W."/>
            <person name="Grigoriev I.V."/>
            <person name="Hibbett D.S."/>
        </authorList>
    </citation>
    <scope>NUCLEOTIDE SEQUENCE [LARGE SCALE GENOMIC DNA]</scope>
    <source>
        <strain evidence="2 3">3A-2</strain>
    </source>
</reference>
<gene>
    <name evidence="2" type="ORF">OBBRIDRAFT_804158</name>
</gene>
<evidence type="ECO:0000313" key="2">
    <source>
        <dbReference type="EMBL" id="OCH90153.1"/>
    </source>
</evidence>
<protein>
    <submittedName>
        <fullName evidence="2">Uncharacterized protein</fullName>
    </submittedName>
</protein>
<evidence type="ECO:0000256" key="1">
    <source>
        <dbReference type="SAM" id="MobiDB-lite"/>
    </source>
</evidence>
<name>A0A8E2ASK2_9APHY</name>
<feature type="compositionally biased region" description="Basic and acidic residues" evidence="1">
    <location>
        <begin position="206"/>
        <end position="248"/>
    </location>
</feature>
<feature type="region of interest" description="Disordered" evidence="1">
    <location>
        <begin position="173"/>
        <end position="300"/>
    </location>
</feature>
<sequence length="343" mass="38681">MCFPSNRLEVPRHRAPHYAGISQSCLLQKLEQLDLFADILWFLQHTDHQQQAQAELDCGVWEGPYCSLLVDLTPLQTPARLPFDVARDKTAPVPLFCFIRKITPLLDGLEQDRQDTQDTKINILPKPHPVSCSRQNILTQTPKMSKITKTSLLAYIIRVDEGEHITCIDDISNSRLRTPGTSPGMRTTGVGMRTAGVRMRVVGPDENSRRGDENGRRVRRQHEDGGYKDGRDKTGDKDNRQGNKDSRQGNKNGRHRDKNSSGNKGAMNKARDEDDSDKARDEDNRCGDKNGGKRTPSTRTSAPAYGLWIFVSDTRNDVYGTSLHQHVPLACTKVEVYQYSILW</sequence>
<proteinExistence type="predicted"/>
<dbReference type="PROSITE" id="PS51257">
    <property type="entry name" value="PROKAR_LIPOPROTEIN"/>
    <property type="match status" value="1"/>
</dbReference>
<organism evidence="2 3">
    <name type="scientific">Obba rivulosa</name>
    <dbReference type="NCBI Taxonomy" id="1052685"/>
    <lineage>
        <taxon>Eukaryota</taxon>
        <taxon>Fungi</taxon>
        <taxon>Dikarya</taxon>
        <taxon>Basidiomycota</taxon>
        <taxon>Agaricomycotina</taxon>
        <taxon>Agaricomycetes</taxon>
        <taxon>Polyporales</taxon>
        <taxon>Gelatoporiaceae</taxon>
        <taxon>Obba</taxon>
    </lineage>
</organism>